<comment type="caution">
    <text evidence="2">The sequence shown here is derived from an EMBL/GenBank/DDBJ whole genome shotgun (WGS) entry which is preliminary data.</text>
</comment>
<dbReference type="AlphaFoldDB" id="A0A843V762"/>
<organism evidence="2 3">
    <name type="scientific">Colocasia esculenta</name>
    <name type="common">Wild taro</name>
    <name type="synonym">Arum esculentum</name>
    <dbReference type="NCBI Taxonomy" id="4460"/>
    <lineage>
        <taxon>Eukaryota</taxon>
        <taxon>Viridiplantae</taxon>
        <taxon>Streptophyta</taxon>
        <taxon>Embryophyta</taxon>
        <taxon>Tracheophyta</taxon>
        <taxon>Spermatophyta</taxon>
        <taxon>Magnoliopsida</taxon>
        <taxon>Liliopsida</taxon>
        <taxon>Araceae</taxon>
        <taxon>Aroideae</taxon>
        <taxon>Colocasieae</taxon>
        <taxon>Colocasia</taxon>
    </lineage>
</organism>
<feature type="compositionally biased region" description="Low complexity" evidence="1">
    <location>
        <begin position="74"/>
        <end position="90"/>
    </location>
</feature>
<gene>
    <name evidence="2" type="ORF">Taro_019987</name>
</gene>
<sequence length="96" mass="10236">MATPGRRTRWAKDGNKEGREPTFRAGPGQCTDWTRPAQFGPPGAGGVARFLSGSLRRLRSRRHRLPPSIALPDSSSAGRSTPPSSPPAGSLCNQVK</sequence>
<accession>A0A843V762</accession>
<dbReference type="Proteomes" id="UP000652761">
    <property type="component" value="Unassembled WGS sequence"/>
</dbReference>
<name>A0A843V762_COLES</name>
<protein>
    <submittedName>
        <fullName evidence="2">Uncharacterized protein</fullName>
    </submittedName>
</protein>
<keyword evidence="3" id="KW-1185">Reference proteome</keyword>
<evidence type="ECO:0000256" key="1">
    <source>
        <dbReference type="SAM" id="MobiDB-lite"/>
    </source>
</evidence>
<reference evidence="2" key="1">
    <citation type="submission" date="2017-07" db="EMBL/GenBank/DDBJ databases">
        <title>Taro Niue Genome Assembly and Annotation.</title>
        <authorList>
            <person name="Atibalentja N."/>
            <person name="Keating K."/>
            <person name="Fields C.J."/>
        </authorList>
    </citation>
    <scope>NUCLEOTIDE SEQUENCE</scope>
    <source>
        <strain evidence="2">Niue_2</strain>
        <tissue evidence="2">Leaf</tissue>
    </source>
</reference>
<dbReference type="EMBL" id="NMUH01000978">
    <property type="protein sequence ID" value="MQL87449.1"/>
    <property type="molecule type" value="Genomic_DNA"/>
</dbReference>
<feature type="compositionally biased region" description="Basic residues" evidence="1">
    <location>
        <begin position="56"/>
        <end position="65"/>
    </location>
</feature>
<evidence type="ECO:0000313" key="3">
    <source>
        <dbReference type="Proteomes" id="UP000652761"/>
    </source>
</evidence>
<feature type="compositionally biased region" description="Basic and acidic residues" evidence="1">
    <location>
        <begin position="10"/>
        <end position="22"/>
    </location>
</feature>
<evidence type="ECO:0000313" key="2">
    <source>
        <dbReference type="EMBL" id="MQL87449.1"/>
    </source>
</evidence>
<feature type="region of interest" description="Disordered" evidence="1">
    <location>
        <begin position="1"/>
        <end position="96"/>
    </location>
</feature>
<proteinExistence type="predicted"/>